<accession>A0ABP0RZE7</accession>
<dbReference type="SMART" id="SM00220">
    <property type="entry name" value="S_TKc"/>
    <property type="match status" value="1"/>
</dbReference>
<dbReference type="PROSITE" id="PS50011">
    <property type="entry name" value="PROTEIN_KINASE_DOM"/>
    <property type="match status" value="1"/>
</dbReference>
<keyword evidence="2" id="KW-0067">ATP-binding</keyword>
<dbReference type="InterPro" id="IPR000719">
    <property type="entry name" value="Prot_kinase_dom"/>
</dbReference>
<name>A0ABP0RZE7_9DINO</name>
<dbReference type="PANTHER" id="PTHR44329:SF298">
    <property type="entry name" value="MIXED LINEAGE KINASE DOMAIN-LIKE PROTEIN"/>
    <property type="match status" value="1"/>
</dbReference>
<evidence type="ECO:0000256" key="1">
    <source>
        <dbReference type="ARBA" id="ARBA00022741"/>
    </source>
</evidence>
<sequence length="318" mass="35711">MAVVAATQHALQELEHKHALFGEQLRSSLATRIGRSLSAVSEKMRKGIRASKVAPQMPSIGRQAPAETVPRVVDKSAKVLKRMFTTTPVARARGVDDWKILPKQIRKFHVVASGSFGDVYRGEYEGAEVAIKTPARDIDPDMLEKFAVEIELMTQLHHPNIVRFIGACVDGPDKFLVIEFLENGSLHDFLVSPRAEALVDYPRIIRFSIDIARAMRYLHSRANIIQRDLKSRNILLDESLNCKVCDFGLSRFSEEDHTMTACGTPFWVAPEIVLGEKYDGKADVFSFAIVMWELHERKEPYEGRPGLDTAIEVAQRGN</sequence>
<feature type="domain" description="Protein kinase" evidence="3">
    <location>
        <begin position="105"/>
        <end position="318"/>
    </location>
</feature>
<evidence type="ECO:0000313" key="5">
    <source>
        <dbReference type="Proteomes" id="UP001642464"/>
    </source>
</evidence>
<dbReference type="CDD" id="cd13999">
    <property type="entry name" value="STKc_MAP3K-like"/>
    <property type="match status" value="1"/>
</dbReference>
<dbReference type="InterPro" id="IPR051681">
    <property type="entry name" value="Ser/Thr_Kinases-Pseudokinases"/>
</dbReference>
<dbReference type="PANTHER" id="PTHR44329">
    <property type="entry name" value="SERINE/THREONINE-PROTEIN KINASE TNNI3K-RELATED"/>
    <property type="match status" value="1"/>
</dbReference>
<organism evidence="4 5">
    <name type="scientific">Durusdinium trenchii</name>
    <dbReference type="NCBI Taxonomy" id="1381693"/>
    <lineage>
        <taxon>Eukaryota</taxon>
        <taxon>Sar</taxon>
        <taxon>Alveolata</taxon>
        <taxon>Dinophyceae</taxon>
        <taxon>Suessiales</taxon>
        <taxon>Symbiodiniaceae</taxon>
        <taxon>Durusdinium</taxon>
    </lineage>
</organism>
<dbReference type="Pfam" id="PF07714">
    <property type="entry name" value="PK_Tyr_Ser-Thr"/>
    <property type="match status" value="1"/>
</dbReference>
<keyword evidence="5" id="KW-1185">Reference proteome</keyword>
<dbReference type="EMBL" id="CAXAMM010042547">
    <property type="protein sequence ID" value="CAK9105446.1"/>
    <property type="molecule type" value="Genomic_DNA"/>
</dbReference>
<keyword evidence="4" id="KW-0418">Kinase</keyword>
<dbReference type="Gene3D" id="1.10.510.10">
    <property type="entry name" value="Transferase(Phosphotransferase) domain 1"/>
    <property type="match status" value="1"/>
</dbReference>
<dbReference type="InterPro" id="IPR001245">
    <property type="entry name" value="Ser-Thr/Tyr_kinase_cat_dom"/>
</dbReference>
<protein>
    <submittedName>
        <fullName evidence="4">Serine/threonine-protein kinase STY46 (Serine/threonine/tyrosine-protein kinase 46)</fullName>
    </submittedName>
</protein>
<gene>
    <name evidence="4" type="ORF">SCF082_LOCUS49149</name>
</gene>
<evidence type="ECO:0000256" key="2">
    <source>
        <dbReference type="ARBA" id="ARBA00022840"/>
    </source>
</evidence>
<proteinExistence type="predicted"/>
<reference evidence="4 5" key="1">
    <citation type="submission" date="2024-02" db="EMBL/GenBank/DDBJ databases">
        <authorList>
            <person name="Chen Y."/>
            <person name="Shah S."/>
            <person name="Dougan E. K."/>
            <person name="Thang M."/>
            <person name="Chan C."/>
        </authorList>
    </citation>
    <scope>NUCLEOTIDE SEQUENCE [LARGE SCALE GENOMIC DNA]</scope>
</reference>
<comment type="caution">
    <text evidence="4">The sequence shown here is derived from an EMBL/GenBank/DDBJ whole genome shotgun (WGS) entry which is preliminary data.</text>
</comment>
<dbReference type="Proteomes" id="UP001642464">
    <property type="component" value="Unassembled WGS sequence"/>
</dbReference>
<evidence type="ECO:0000259" key="3">
    <source>
        <dbReference type="PROSITE" id="PS50011"/>
    </source>
</evidence>
<dbReference type="SUPFAM" id="SSF56112">
    <property type="entry name" value="Protein kinase-like (PK-like)"/>
    <property type="match status" value="1"/>
</dbReference>
<evidence type="ECO:0000313" key="4">
    <source>
        <dbReference type="EMBL" id="CAK9105446.1"/>
    </source>
</evidence>
<dbReference type="InterPro" id="IPR011009">
    <property type="entry name" value="Kinase-like_dom_sf"/>
</dbReference>
<keyword evidence="4" id="KW-0808">Transferase</keyword>
<keyword evidence="1" id="KW-0547">Nucleotide-binding</keyword>
<dbReference type="GO" id="GO:0016301">
    <property type="term" value="F:kinase activity"/>
    <property type="evidence" value="ECO:0007669"/>
    <property type="project" value="UniProtKB-KW"/>
</dbReference>